<organism evidence="1 2">
    <name type="scientific">Gemmata palustris</name>
    <dbReference type="NCBI Taxonomy" id="2822762"/>
    <lineage>
        <taxon>Bacteria</taxon>
        <taxon>Pseudomonadati</taxon>
        <taxon>Planctomycetota</taxon>
        <taxon>Planctomycetia</taxon>
        <taxon>Gemmatales</taxon>
        <taxon>Gemmataceae</taxon>
        <taxon>Gemmata</taxon>
    </lineage>
</organism>
<protein>
    <submittedName>
        <fullName evidence="1">Uncharacterized protein</fullName>
    </submittedName>
</protein>
<comment type="caution">
    <text evidence="1">The sequence shown here is derived from an EMBL/GenBank/DDBJ whole genome shotgun (WGS) entry which is preliminary data.</text>
</comment>
<accession>A0ABS5BST0</accession>
<keyword evidence="2" id="KW-1185">Reference proteome</keyword>
<dbReference type="RefSeq" id="WP_210653957.1">
    <property type="nucleotide sequence ID" value="NZ_JAGKQQ010000001.1"/>
</dbReference>
<dbReference type="Proteomes" id="UP000676565">
    <property type="component" value="Unassembled WGS sequence"/>
</dbReference>
<reference evidence="1 2" key="1">
    <citation type="submission" date="2021-04" db="EMBL/GenBank/DDBJ databases">
        <authorList>
            <person name="Ivanova A."/>
        </authorList>
    </citation>
    <scope>NUCLEOTIDE SEQUENCE [LARGE SCALE GENOMIC DNA]</scope>
    <source>
        <strain evidence="1 2">G18</strain>
    </source>
</reference>
<sequence length="60" mass="6743">MNADKPGQKQYTTANAFGEFDLRLPAGDWYLYVGEGAQATYHKKISVGDRDTVDYKVVSR</sequence>
<evidence type="ECO:0000313" key="2">
    <source>
        <dbReference type="Proteomes" id="UP000676565"/>
    </source>
</evidence>
<evidence type="ECO:0000313" key="1">
    <source>
        <dbReference type="EMBL" id="MBP3955903.1"/>
    </source>
</evidence>
<proteinExistence type="predicted"/>
<gene>
    <name evidence="1" type="ORF">J8F10_11465</name>
</gene>
<name>A0ABS5BST0_9BACT</name>
<dbReference type="EMBL" id="JAGKQQ010000001">
    <property type="protein sequence ID" value="MBP3955903.1"/>
    <property type="molecule type" value="Genomic_DNA"/>
</dbReference>